<dbReference type="GO" id="GO:0006629">
    <property type="term" value="P:lipid metabolic process"/>
    <property type="evidence" value="ECO:0007669"/>
    <property type="project" value="InterPro"/>
</dbReference>
<dbReference type="RefSeq" id="WP_072576565.1">
    <property type="nucleotide sequence ID" value="NZ_LWHB01000083.1"/>
</dbReference>
<protein>
    <submittedName>
        <fullName evidence="4">Cyclolysin</fullName>
    </submittedName>
</protein>
<dbReference type="AlphaFoldDB" id="A0A380N153"/>
<evidence type="ECO:0000256" key="1">
    <source>
        <dbReference type="ARBA" id="ARBA00004613"/>
    </source>
</evidence>
<organism evidence="4 5">
    <name type="scientific">Suttonella ornithocola</name>
    <dbReference type="NCBI Taxonomy" id="279832"/>
    <lineage>
        <taxon>Bacteria</taxon>
        <taxon>Pseudomonadati</taxon>
        <taxon>Pseudomonadota</taxon>
        <taxon>Gammaproteobacteria</taxon>
        <taxon>Cardiobacteriales</taxon>
        <taxon>Cardiobacteriaceae</taxon>
        <taxon>Suttonella</taxon>
    </lineage>
</organism>
<dbReference type="PRINTS" id="PR00313">
    <property type="entry name" value="CABNDNGRPT"/>
</dbReference>
<dbReference type="PANTHER" id="PTHR38340:SF1">
    <property type="entry name" value="S-LAYER PROTEIN"/>
    <property type="match status" value="1"/>
</dbReference>
<dbReference type="SUPFAM" id="SSF51120">
    <property type="entry name" value="beta-Roll"/>
    <property type="match status" value="2"/>
</dbReference>
<dbReference type="PANTHER" id="PTHR38340">
    <property type="entry name" value="S-LAYER PROTEIN"/>
    <property type="match status" value="1"/>
</dbReference>
<proteinExistence type="predicted"/>
<dbReference type="InterPro" id="IPR011049">
    <property type="entry name" value="Serralysin-like_metalloprot_C"/>
</dbReference>
<dbReference type="OrthoDB" id="223957at2"/>
<evidence type="ECO:0000313" key="4">
    <source>
        <dbReference type="EMBL" id="SUO97863.1"/>
    </source>
</evidence>
<dbReference type="EMBL" id="UHIC01000001">
    <property type="protein sequence ID" value="SUO97863.1"/>
    <property type="molecule type" value="Genomic_DNA"/>
</dbReference>
<dbReference type="SUPFAM" id="SSF53474">
    <property type="entry name" value="alpha/beta-Hydrolases"/>
    <property type="match status" value="1"/>
</dbReference>
<dbReference type="PROSITE" id="PS00330">
    <property type="entry name" value="HEMOLYSIN_CALCIUM"/>
    <property type="match status" value="1"/>
</dbReference>
<dbReference type="GO" id="GO:0005576">
    <property type="term" value="C:extracellular region"/>
    <property type="evidence" value="ECO:0007669"/>
    <property type="project" value="UniProtKB-SubCell"/>
</dbReference>
<dbReference type="InterPro" id="IPR001343">
    <property type="entry name" value="Hemolysn_Ca-bd"/>
</dbReference>
<evidence type="ECO:0000256" key="3">
    <source>
        <dbReference type="ARBA" id="ARBA00022837"/>
    </source>
</evidence>
<dbReference type="InterPro" id="IPR018511">
    <property type="entry name" value="Hemolysin-typ_Ca-bd_CS"/>
</dbReference>
<dbReference type="Pfam" id="PF00353">
    <property type="entry name" value="HemolysinCabind"/>
    <property type="match status" value="2"/>
</dbReference>
<comment type="subcellular location">
    <subcellularLocation>
        <location evidence="1">Secreted</location>
    </subcellularLocation>
</comment>
<keyword evidence="5" id="KW-1185">Reference proteome</keyword>
<gene>
    <name evidence="4" type="primary">cya_3</name>
    <name evidence="4" type="ORF">NCTC13337_02658</name>
</gene>
<dbReference type="Gene3D" id="2.150.10.10">
    <property type="entry name" value="Serralysin-like metalloprotease, C-terminal"/>
    <property type="match status" value="2"/>
</dbReference>
<evidence type="ECO:0000313" key="5">
    <source>
        <dbReference type="Proteomes" id="UP000254601"/>
    </source>
</evidence>
<accession>A0A380N153</accession>
<name>A0A380N153_9GAMM</name>
<sequence length="688" mass="76453">MTLTTIDYAMFAAASNETDRLTPDRQIPPSGWAKLSGEIANNSGLIGSLGHSQNIKSGFEATAYQKDKHIVISYAGTNRTDFKEWFTDLEIGAVGTANQQIKDAAVYYQAIKKQYPNAEIEFTGHSLGGGLAALMGVFFNKKAYTFDPAPFRLAATEKVAHAVANYLTKLGYQSDIDLEGYYTIEQPLNSVKTLLNTILGNDFIGDNLYPTTIRGEENVQAYVLNGEFLTNGLDVGLGNIEKSLNALKIMDSLTVIDTNDHGFGLNFGDYHSIDLLTLALAAPTLTEVAKVMPQTFTAIMKDDIVYDNRTNQSSFIVHLLNESLHQNTQDFLHSFREDFTKISRFINSQIENKIIQKPTWQRAITDIIIDHYAQHNAHDLPNSAIEIKNKIIHFDTTEHTPLLWMNNYLNSLDSQTVLTNYMINHYLQEYSQKSWYSLLDNDSSIVEGEQIFSNVLLTNKGNDILIGGNKEDLLIAKEGDDVLDGKYGIDIMIGGKGDDTYYVDNINDIVHEVVGEGKDTVISTVNYHLSHNIENLILQGSDNLAGRGNFHNNMIIGNDGNNILYGEFGNDILVGGVGNDTLIGGIGNDTYVFNFGDGYDIIDDQGGTLDFNIVSFGQGIHIDDIIFSLNQHGNLEIDFQGNDSDGLLISHWQDNNQISQFQFDNGKILTANYINNLIDDMENKIYIS</sequence>
<evidence type="ECO:0000256" key="2">
    <source>
        <dbReference type="ARBA" id="ARBA00022525"/>
    </source>
</evidence>
<keyword evidence="3" id="KW-0106">Calcium</keyword>
<dbReference type="Pfam" id="PF26363">
    <property type="entry name" value="Phospholipase-like"/>
    <property type="match status" value="1"/>
</dbReference>
<reference evidence="4 5" key="1">
    <citation type="submission" date="2018-06" db="EMBL/GenBank/DDBJ databases">
        <authorList>
            <consortium name="Pathogen Informatics"/>
            <person name="Doyle S."/>
        </authorList>
    </citation>
    <scope>NUCLEOTIDE SEQUENCE [LARGE SCALE GENOMIC DNA]</scope>
    <source>
        <strain evidence="4 5">NCTC13337</strain>
    </source>
</reference>
<dbReference type="InterPro" id="IPR029058">
    <property type="entry name" value="AB_hydrolase_fold"/>
</dbReference>
<dbReference type="InterPro" id="IPR050557">
    <property type="entry name" value="RTX_toxin/Mannuronan_C5-epim"/>
</dbReference>
<dbReference type="Proteomes" id="UP000254601">
    <property type="component" value="Unassembled WGS sequence"/>
</dbReference>
<keyword evidence="2" id="KW-0964">Secreted</keyword>
<dbReference type="GO" id="GO:0005509">
    <property type="term" value="F:calcium ion binding"/>
    <property type="evidence" value="ECO:0007669"/>
    <property type="project" value="InterPro"/>
</dbReference>
<dbReference type="Gene3D" id="3.40.50.1820">
    <property type="entry name" value="alpha/beta hydrolase"/>
    <property type="match status" value="1"/>
</dbReference>